<evidence type="ECO:0000256" key="1">
    <source>
        <dbReference type="SAM" id="MobiDB-lite"/>
    </source>
</evidence>
<organism evidence="3 4">
    <name type="scientific">Dactylonectria macrodidyma</name>
    <dbReference type="NCBI Taxonomy" id="307937"/>
    <lineage>
        <taxon>Eukaryota</taxon>
        <taxon>Fungi</taxon>
        <taxon>Dikarya</taxon>
        <taxon>Ascomycota</taxon>
        <taxon>Pezizomycotina</taxon>
        <taxon>Sordariomycetes</taxon>
        <taxon>Hypocreomycetidae</taxon>
        <taxon>Hypocreales</taxon>
        <taxon>Nectriaceae</taxon>
        <taxon>Dactylonectria</taxon>
    </lineage>
</organism>
<dbReference type="InterPro" id="IPR046797">
    <property type="entry name" value="PDDEXK_12"/>
</dbReference>
<dbReference type="Pfam" id="PF20516">
    <property type="entry name" value="PDDEXK_12"/>
    <property type="match status" value="1"/>
</dbReference>
<feature type="region of interest" description="Disordered" evidence="1">
    <location>
        <begin position="1"/>
        <end position="100"/>
    </location>
</feature>
<reference evidence="3" key="1">
    <citation type="journal article" date="2021" name="Nat. Commun.">
        <title>Genetic determinants of endophytism in the Arabidopsis root mycobiome.</title>
        <authorList>
            <person name="Mesny F."/>
            <person name="Miyauchi S."/>
            <person name="Thiergart T."/>
            <person name="Pickel B."/>
            <person name="Atanasova L."/>
            <person name="Karlsson M."/>
            <person name="Huettel B."/>
            <person name="Barry K.W."/>
            <person name="Haridas S."/>
            <person name="Chen C."/>
            <person name="Bauer D."/>
            <person name="Andreopoulos W."/>
            <person name="Pangilinan J."/>
            <person name="LaButti K."/>
            <person name="Riley R."/>
            <person name="Lipzen A."/>
            <person name="Clum A."/>
            <person name="Drula E."/>
            <person name="Henrissat B."/>
            <person name="Kohler A."/>
            <person name="Grigoriev I.V."/>
            <person name="Martin F.M."/>
            <person name="Hacquard S."/>
        </authorList>
    </citation>
    <scope>NUCLEOTIDE SEQUENCE</scope>
    <source>
        <strain evidence="3">MPI-CAGE-AT-0147</strain>
    </source>
</reference>
<name>A0A9P9CZH9_9HYPO</name>
<sequence>MQNDQDIRSWINTLPDLDELPASPRSTLKRKATQGQPPSPPATIRMDMDVTPTSKRQRRNSPDATPRLYRDGLPRSPTAVSVSDSNASSKQSRSSSPLKKQIMSLQIDDAGLELRPLTFETPPNHDAARLLSALRDIGSGLEFLPDNRRDEILDSPMVKGAEIRPWRFAFTSAARFETLPGRFPSPEEVASVYKWAGNCIQLGHEEAGWNQEVHHRLLEATLRSSGESTESPFDFTSSTTARPHRSWLPRSAGPKMVDFSIYLAPSHKNAPSPRALKTLCRGTATQSVNHTDFTRLQLRPIVLSIETKSPGQRLDTAEVQMGIWHATQWSFLRSALLLVRGRTEAQADEALSRLPLIPAVIVQGHKWLFVMSTREGPKTIFWTERQFGSTQSILEIYQTVMGLRQLIAWTETVYLPWFKAEILTPLENQEDDEK</sequence>
<feature type="domain" description="PD-(D/E)XK nuclease-like" evidence="2">
    <location>
        <begin position="167"/>
        <end position="414"/>
    </location>
</feature>
<comment type="caution">
    <text evidence="3">The sequence shown here is derived from an EMBL/GenBank/DDBJ whole genome shotgun (WGS) entry which is preliminary data.</text>
</comment>
<gene>
    <name evidence="3" type="ORF">EDB81DRAFT_832665</name>
</gene>
<evidence type="ECO:0000313" key="3">
    <source>
        <dbReference type="EMBL" id="KAH7109933.1"/>
    </source>
</evidence>
<dbReference type="EMBL" id="JAGMUV010000048">
    <property type="protein sequence ID" value="KAH7109933.1"/>
    <property type="molecule type" value="Genomic_DNA"/>
</dbReference>
<protein>
    <recommendedName>
        <fullName evidence="2">PD-(D/E)XK nuclease-like domain-containing protein</fullName>
    </recommendedName>
</protein>
<accession>A0A9P9CZH9</accession>
<evidence type="ECO:0000313" key="4">
    <source>
        <dbReference type="Proteomes" id="UP000738349"/>
    </source>
</evidence>
<feature type="compositionally biased region" description="Low complexity" evidence="1">
    <location>
        <begin position="83"/>
        <end position="96"/>
    </location>
</feature>
<keyword evidence="4" id="KW-1185">Reference proteome</keyword>
<dbReference type="Proteomes" id="UP000738349">
    <property type="component" value="Unassembled WGS sequence"/>
</dbReference>
<proteinExistence type="predicted"/>
<evidence type="ECO:0000259" key="2">
    <source>
        <dbReference type="Pfam" id="PF20516"/>
    </source>
</evidence>
<dbReference type="OrthoDB" id="4161186at2759"/>
<dbReference type="AlphaFoldDB" id="A0A9P9CZH9"/>